<comment type="caution">
    <text evidence="1">The sequence shown here is derived from an EMBL/GenBank/DDBJ whole genome shotgun (WGS) entry which is preliminary data.</text>
</comment>
<dbReference type="CDD" id="cd09272">
    <property type="entry name" value="RNase_HI_RT_Ty1"/>
    <property type="match status" value="1"/>
</dbReference>
<dbReference type="Proteomes" id="UP001396334">
    <property type="component" value="Unassembled WGS sequence"/>
</dbReference>
<gene>
    <name evidence="1" type="ORF">V6N11_009235</name>
</gene>
<keyword evidence="2" id="KW-1185">Reference proteome</keyword>
<dbReference type="EMBL" id="JBBPBN010000054">
    <property type="protein sequence ID" value="KAK8990539.1"/>
    <property type="molecule type" value="Genomic_DNA"/>
</dbReference>
<protein>
    <submittedName>
        <fullName evidence="1">Uncharacterized protein</fullName>
    </submittedName>
</protein>
<sequence>MHYSRNPVVLEGYSDAGWISDIQDTKGTSGYVFTLERGVVSWKSSRQTIITRSTMESESAALDKTGEEVEWLRQFLEDIPKWPKRVPTVFKSSSKVRDLVSSAAVEDHPLLYPGRPMTLDLKHRGAVESVLRKLRFKQASATLEDYWITTQFL</sequence>
<accession>A0ABR2PQ83</accession>
<dbReference type="PANTHER" id="PTHR11439">
    <property type="entry name" value="GAG-POL-RELATED RETROTRANSPOSON"/>
    <property type="match status" value="1"/>
</dbReference>
<name>A0ABR2PQ83_9ROSI</name>
<organism evidence="1 2">
    <name type="scientific">Hibiscus sabdariffa</name>
    <name type="common">roselle</name>
    <dbReference type="NCBI Taxonomy" id="183260"/>
    <lineage>
        <taxon>Eukaryota</taxon>
        <taxon>Viridiplantae</taxon>
        <taxon>Streptophyta</taxon>
        <taxon>Embryophyta</taxon>
        <taxon>Tracheophyta</taxon>
        <taxon>Spermatophyta</taxon>
        <taxon>Magnoliopsida</taxon>
        <taxon>eudicotyledons</taxon>
        <taxon>Gunneridae</taxon>
        <taxon>Pentapetalae</taxon>
        <taxon>rosids</taxon>
        <taxon>malvids</taxon>
        <taxon>Malvales</taxon>
        <taxon>Malvaceae</taxon>
        <taxon>Malvoideae</taxon>
        <taxon>Hibiscus</taxon>
    </lineage>
</organism>
<dbReference type="PANTHER" id="PTHR11439:SF440">
    <property type="entry name" value="INTEGRASE CATALYTIC DOMAIN-CONTAINING PROTEIN"/>
    <property type="match status" value="1"/>
</dbReference>
<evidence type="ECO:0000313" key="2">
    <source>
        <dbReference type="Proteomes" id="UP001396334"/>
    </source>
</evidence>
<proteinExistence type="predicted"/>
<evidence type="ECO:0000313" key="1">
    <source>
        <dbReference type="EMBL" id="KAK8990539.1"/>
    </source>
</evidence>
<reference evidence="1 2" key="1">
    <citation type="journal article" date="2024" name="G3 (Bethesda)">
        <title>Genome assembly of Hibiscus sabdariffa L. provides insights into metabolisms of medicinal natural products.</title>
        <authorList>
            <person name="Kim T."/>
        </authorList>
    </citation>
    <scope>NUCLEOTIDE SEQUENCE [LARGE SCALE GENOMIC DNA]</scope>
    <source>
        <strain evidence="1">TK-2024</strain>
        <tissue evidence="1">Old leaves</tissue>
    </source>
</reference>